<dbReference type="CDD" id="cd16326">
    <property type="entry name" value="LolB"/>
    <property type="match status" value="1"/>
</dbReference>
<evidence type="ECO:0000256" key="9">
    <source>
        <dbReference type="ARBA" id="ARBA00023139"/>
    </source>
</evidence>
<evidence type="ECO:0000256" key="13">
    <source>
        <dbReference type="HAMAP-Rule" id="MF_00233"/>
    </source>
</evidence>
<comment type="subunit">
    <text evidence="3 13">Monomer.</text>
</comment>
<keyword evidence="11 13" id="KW-0998">Cell outer membrane</keyword>
<evidence type="ECO:0000256" key="6">
    <source>
        <dbReference type="ARBA" id="ARBA00022729"/>
    </source>
</evidence>
<name>A0ABP9RSN4_9GAMM</name>
<accession>A0ABP9RSN4</accession>
<evidence type="ECO:0000313" key="15">
    <source>
        <dbReference type="Proteomes" id="UP001501600"/>
    </source>
</evidence>
<dbReference type="SUPFAM" id="SSF89392">
    <property type="entry name" value="Prokaryotic lipoproteins and lipoprotein localization factors"/>
    <property type="match status" value="1"/>
</dbReference>
<dbReference type="EMBL" id="BAABLF010000001">
    <property type="protein sequence ID" value="GAA5186080.1"/>
    <property type="molecule type" value="Genomic_DNA"/>
</dbReference>
<keyword evidence="6" id="KW-0732">Signal</keyword>
<evidence type="ECO:0000256" key="1">
    <source>
        <dbReference type="ARBA" id="ARBA00004459"/>
    </source>
</evidence>
<dbReference type="InterPro" id="IPR004565">
    <property type="entry name" value="OM_lipoprot_LolB"/>
</dbReference>
<comment type="subcellular location">
    <subcellularLocation>
        <location evidence="1">Cell outer membrane</location>
        <topology evidence="1">Lipid-anchor</topology>
    </subcellularLocation>
</comment>
<comment type="caution">
    <text evidence="14">The sequence shown here is derived from an EMBL/GenBank/DDBJ whole genome shotgun (WGS) entry which is preliminary data.</text>
</comment>
<dbReference type="HAMAP" id="MF_00233">
    <property type="entry name" value="LolB"/>
    <property type="match status" value="1"/>
</dbReference>
<keyword evidence="8 13" id="KW-0472">Membrane</keyword>
<comment type="similarity">
    <text evidence="2 13">Belongs to the LolB family.</text>
</comment>
<dbReference type="InterPro" id="IPR029046">
    <property type="entry name" value="LolA/LolB/LppX"/>
</dbReference>
<keyword evidence="10 13" id="KW-0143">Chaperone</keyword>
<proteinExistence type="inferred from homology"/>
<evidence type="ECO:0000256" key="8">
    <source>
        <dbReference type="ARBA" id="ARBA00023136"/>
    </source>
</evidence>
<evidence type="ECO:0000256" key="4">
    <source>
        <dbReference type="ARBA" id="ARBA00016202"/>
    </source>
</evidence>
<evidence type="ECO:0000313" key="14">
    <source>
        <dbReference type="EMBL" id="GAA5186080.1"/>
    </source>
</evidence>
<organism evidence="14 15">
    <name type="scientific">Ferrimonas gelatinilytica</name>
    <dbReference type="NCBI Taxonomy" id="1255257"/>
    <lineage>
        <taxon>Bacteria</taxon>
        <taxon>Pseudomonadati</taxon>
        <taxon>Pseudomonadota</taxon>
        <taxon>Gammaproteobacteria</taxon>
        <taxon>Alteromonadales</taxon>
        <taxon>Ferrimonadaceae</taxon>
        <taxon>Ferrimonas</taxon>
    </lineage>
</organism>
<evidence type="ECO:0000256" key="3">
    <source>
        <dbReference type="ARBA" id="ARBA00011245"/>
    </source>
</evidence>
<dbReference type="Pfam" id="PF03550">
    <property type="entry name" value="LolB"/>
    <property type="match status" value="1"/>
</dbReference>
<dbReference type="RefSeq" id="WP_345315054.1">
    <property type="nucleotide sequence ID" value="NZ_BAABLF010000001.1"/>
</dbReference>
<dbReference type="Proteomes" id="UP001501600">
    <property type="component" value="Unassembled WGS sequence"/>
</dbReference>
<keyword evidence="12 14" id="KW-0449">Lipoprotein</keyword>
<evidence type="ECO:0000256" key="7">
    <source>
        <dbReference type="ARBA" id="ARBA00022927"/>
    </source>
</evidence>
<evidence type="ECO:0000256" key="12">
    <source>
        <dbReference type="ARBA" id="ARBA00023288"/>
    </source>
</evidence>
<evidence type="ECO:0000256" key="11">
    <source>
        <dbReference type="ARBA" id="ARBA00023237"/>
    </source>
</evidence>
<keyword evidence="15" id="KW-1185">Reference proteome</keyword>
<keyword evidence="5 13" id="KW-0813">Transport</keyword>
<sequence length="197" mass="21792">MLNLFNKTLPAVLLSLVLHGCASYRAPDLSDTIAQQDDWLLRGKLGVITPDERLSANLHWRHLGRSGQDDLRLTNPFGGTVLSLSAQPGLANVTLDGQHYSGSSAEQLIRRLTGWQLPLSQLSAYLLGDPGNNPSTVYDADGNPLSLTLIHPQSGESWLLTYQGWQQLSGYKVPRQLELRQNGQRIKLAISFWQPEP</sequence>
<keyword evidence="9" id="KW-0564">Palmitate</keyword>
<reference evidence="15" key="1">
    <citation type="journal article" date="2019" name="Int. J. Syst. Evol. Microbiol.">
        <title>The Global Catalogue of Microorganisms (GCM) 10K type strain sequencing project: providing services to taxonomists for standard genome sequencing and annotation.</title>
        <authorList>
            <consortium name="The Broad Institute Genomics Platform"/>
            <consortium name="The Broad Institute Genome Sequencing Center for Infectious Disease"/>
            <person name="Wu L."/>
            <person name="Ma J."/>
        </authorList>
    </citation>
    <scope>NUCLEOTIDE SEQUENCE [LARGE SCALE GENOMIC DNA]</scope>
    <source>
        <strain evidence="15">JCM 18720</strain>
    </source>
</reference>
<evidence type="ECO:0000256" key="10">
    <source>
        <dbReference type="ARBA" id="ARBA00023186"/>
    </source>
</evidence>
<dbReference type="NCBIfam" id="TIGR00548">
    <property type="entry name" value="lolB"/>
    <property type="match status" value="1"/>
</dbReference>
<gene>
    <name evidence="13 14" type="primary">lolB</name>
    <name evidence="14" type="ORF">GCM10025772_00820</name>
</gene>
<dbReference type="Gene3D" id="2.50.20.10">
    <property type="entry name" value="Lipoprotein localisation LolA/LolB/LppX"/>
    <property type="match status" value="1"/>
</dbReference>
<keyword evidence="7 13" id="KW-0653">Protein transport</keyword>
<comment type="function">
    <text evidence="13">Plays a critical role in the incorporation of lipoproteins in the outer membrane after they are released by the LolA protein.</text>
</comment>
<evidence type="ECO:0000256" key="5">
    <source>
        <dbReference type="ARBA" id="ARBA00022448"/>
    </source>
</evidence>
<evidence type="ECO:0000256" key="2">
    <source>
        <dbReference type="ARBA" id="ARBA00009696"/>
    </source>
</evidence>
<protein>
    <recommendedName>
        <fullName evidence="4 13">Outer-membrane lipoprotein LolB</fullName>
    </recommendedName>
</protein>